<dbReference type="AlphaFoldDB" id="A0A9P4IAV9"/>
<dbReference type="Pfam" id="PF00561">
    <property type="entry name" value="Abhydrolase_1"/>
    <property type="match status" value="1"/>
</dbReference>
<dbReference type="SUPFAM" id="SSF53474">
    <property type="entry name" value="alpha/beta-Hydrolases"/>
    <property type="match status" value="1"/>
</dbReference>
<proteinExistence type="predicted"/>
<organism evidence="2 3">
    <name type="scientific">Rhizodiscina lignyota</name>
    <dbReference type="NCBI Taxonomy" id="1504668"/>
    <lineage>
        <taxon>Eukaryota</taxon>
        <taxon>Fungi</taxon>
        <taxon>Dikarya</taxon>
        <taxon>Ascomycota</taxon>
        <taxon>Pezizomycotina</taxon>
        <taxon>Dothideomycetes</taxon>
        <taxon>Pleosporomycetidae</taxon>
        <taxon>Aulographales</taxon>
        <taxon>Rhizodiscinaceae</taxon>
        <taxon>Rhizodiscina</taxon>
    </lineage>
</organism>
<evidence type="ECO:0000313" key="2">
    <source>
        <dbReference type="EMBL" id="KAF2095554.1"/>
    </source>
</evidence>
<evidence type="ECO:0000313" key="3">
    <source>
        <dbReference type="Proteomes" id="UP000799772"/>
    </source>
</evidence>
<evidence type="ECO:0000259" key="1">
    <source>
        <dbReference type="Pfam" id="PF00561"/>
    </source>
</evidence>
<dbReference type="PANTHER" id="PTHR43194:SF2">
    <property type="entry name" value="PEROXISOMAL MEMBRANE PROTEIN LPX1"/>
    <property type="match status" value="1"/>
</dbReference>
<gene>
    <name evidence="2" type="ORF">NA57DRAFT_79274</name>
</gene>
<dbReference type="InterPro" id="IPR029058">
    <property type="entry name" value="AB_hydrolase_fold"/>
</dbReference>
<dbReference type="EMBL" id="ML978131">
    <property type="protein sequence ID" value="KAF2095554.1"/>
    <property type="molecule type" value="Genomic_DNA"/>
</dbReference>
<comment type="caution">
    <text evidence="2">The sequence shown here is derived from an EMBL/GenBank/DDBJ whole genome shotgun (WGS) entry which is preliminary data.</text>
</comment>
<dbReference type="InterPro" id="IPR050228">
    <property type="entry name" value="Carboxylesterase_BioH"/>
</dbReference>
<dbReference type="OrthoDB" id="3742617at2759"/>
<reference evidence="2" key="1">
    <citation type="journal article" date="2020" name="Stud. Mycol.">
        <title>101 Dothideomycetes genomes: a test case for predicting lifestyles and emergence of pathogens.</title>
        <authorList>
            <person name="Haridas S."/>
            <person name="Albert R."/>
            <person name="Binder M."/>
            <person name="Bloem J."/>
            <person name="Labutti K."/>
            <person name="Salamov A."/>
            <person name="Andreopoulos B."/>
            <person name="Baker S."/>
            <person name="Barry K."/>
            <person name="Bills G."/>
            <person name="Bluhm B."/>
            <person name="Cannon C."/>
            <person name="Castanera R."/>
            <person name="Culley D."/>
            <person name="Daum C."/>
            <person name="Ezra D."/>
            <person name="Gonzalez J."/>
            <person name="Henrissat B."/>
            <person name="Kuo A."/>
            <person name="Liang C."/>
            <person name="Lipzen A."/>
            <person name="Lutzoni F."/>
            <person name="Magnuson J."/>
            <person name="Mondo S."/>
            <person name="Nolan M."/>
            <person name="Ohm R."/>
            <person name="Pangilinan J."/>
            <person name="Park H.-J."/>
            <person name="Ramirez L."/>
            <person name="Alfaro M."/>
            <person name="Sun H."/>
            <person name="Tritt A."/>
            <person name="Yoshinaga Y."/>
            <person name="Zwiers L.-H."/>
            <person name="Turgeon B."/>
            <person name="Goodwin S."/>
            <person name="Spatafora J."/>
            <person name="Crous P."/>
            <person name="Grigoriev I."/>
        </authorList>
    </citation>
    <scope>NUCLEOTIDE SEQUENCE</scope>
    <source>
        <strain evidence="2">CBS 133067</strain>
    </source>
</reference>
<sequence length="297" mass="32778">MSENTGASRSITRSDLVRASSSPDIRLFYTIDSPLHKAEKTPIILLSNSLAASTPLWNEFVEAFANEYTIVRYDARFHGQSPLSSTKDYDYERGHTIDDLAEDVIKLLDGLNIQRVDAFIGLSIGAAVGVALAAKYPERFDSFVIVGTRANAKDGDNAGYDARIKYGRENSSRALGQQSVQRWFGEQWIQHHPDKALFLLDVVGGQSIEGFVASVQALRKLDLWPAAEEISKRSEGNKLLFVVGAEDADPVVEDTKALAERTGSEAVVVEDAGHMVNVQAPEQFHDIVRRRIEQTIS</sequence>
<dbReference type="PANTHER" id="PTHR43194">
    <property type="entry name" value="HYDROLASE ALPHA/BETA FOLD FAMILY"/>
    <property type="match status" value="1"/>
</dbReference>
<dbReference type="Proteomes" id="UP000799772">
    <property type="component" value="Unassembled WGS sequence"/>
</dbReference>
<protein>
    <submittedName>
        <fullName evidence="2">Alpha/beta-hydrolase</fullName>
    </submittedName>
</protein>
<dbReference type="InterPro" id="IPR000073">
    <property type="entry name" value="AB_hydrolase_1"/>
</dbReference>
<feature type="domain" description="AB hydrolase-1" evidence="1">
    <location>
        <begin position="42"/>
        <end position="157"/>
    </location>
</feature>
<accession>A0A9P4IAV9</accession>
<name>A0A9P4IAV9_9PEZI</name>
<dbReference type="Gene3D" id="3.40.50.1820">
    <property type="entry name" value="alpha/beta hydrolase"/>
    <property type="match status" value="1"/>
</dbReference>
<keyword evidence="3" id="KW-1185">Reference proteome</keyword>